<keyword evidence="4" id="KW-0560">Oxidoreductase</keyword>
<reference evidence="7 8" key="1">
    <citation type="journal article" date="2020" name="bioRxiv">
        <title>Sequence and annotation of 42 cannabis genomes reveals extensive copy number variation in cannabinoid synthesis and pathogen resistance genes.</title>
        <authorList>
            <person name="Mckernan K.J."/>
            <person name="Helbert Y."/>
            <person name="Kane L.T."/>
            <person name="Ebling H."/>
            <person name="Zhang L."/>
            <person name="Liu B."/>
            <person name="Eaton Z."/>
            <person name="Mclaughlin S."/>
            <person name="Kingan S."/>
            <person name="Baybayan P."/>
            <person name="Concepcion G."/>
            <person name="Jordan M."/>
            <person name="Riva A."/>
            <person name="Barbazuk W."/>
            <person name="Harkins T."/>
        </authorList>
    </citation>
    <scope>NUCLEOTIDE SEQUENCE [LARGE SCALE GENOMIC DNA]</scope>
    <source>
        <strain evidence="8">cv. Jamaican Lion 4</strain>
        <tissue evidence="7">Leaf</tissue>
    </source>
</reference>
<evidence type="ECO:0000259" key="6">
    <source>
        <dbReference type="Pfam" id="PF05362"/>
    </source>
</evidence>
<dbReference type="InterPro" id="IPR047109">
    <property type="entry name" value="CAD-like"/>
</dbReference>
<dbReference type="Proteomes" id="UP000525078">
    <property type="component" value="Unassembled WGS sequence"/>
</dbReference>
<sequence length="272" mass="28755">MTGEMTLRGLVLPIGGIKDKALEVKVTVISTSPDKKEEAIDNLGADSFLVSRDQNQMQGAMSTMDGIIDTVCAVHPLMSLIGLLKSQGKLITVGAPNKPTNFFIILVKVGGDADDADKVVTAVPSADVNPSEAVGGSDKNLEIDDDQVVLAGLEAVGKIHVPAPNPDVVGEKSDALHTDEETEDTVSDTPLLDKRKRAPALKSPFVDFGSADVGSSTPMELMSSGSQSAGDDRDFKMVTYVKGLYALNDAFADPVSTEIEAKFDAWIVLRLP</sequence>
<proteinExistence type="inferred from homology"/>
<evidence type="ECO:0000256" key="1">
    <source>
        <dbReference type="ARBA" id="ARBA00008072"/>
    </source>
</evidence>
<protein>
    <recommendedName>
        <fullName evidence="6">Lon proteolytic domain-containing protein</fullName>
    </recommendedName>
</protein>
<gene>
    <name evidence="7" type="ORF">F8388_005958</name>
</gene>
<dbReference type="Gene3D" id="3.40.50.720">
    <property type="entry name" value="NAD(P)-binding Rossmann-like Domain"/>
    <property type="match status" value="1"/>
</dbReference>
<name>A0A7J6DVQ0_CANSA</name>
<organism evidence="7 8">
    <name type="scientific">Cannabis sativa</name>
    <name type="common">Hemp</name>
    <name type="synonym">Marijuana</name>
    <dbReference type="NCBI Taxonomy" id="3483"/>
    <lineage>
        <taxon>Eukaryota</taxon>
        <taxon>Viridiplantae</taxon>
        <taxon>Streptophyta</taxon>
        <taxon>Embryophyta</taxon>
        <taxon>Tracheophyta</taxon>
        <taxon>Spermatophyta</taxon>
        <taxon>Magnoliopsida</taxon>
        <taxon>eudicotyledons</taxon>
        <taxon>Gunneridae</taxon>
        <taxon>Pentapetalae</taxon>
        <taxon>rosids</taxon>
        <taxon>fabids</taxon>
        <taxon>Rosales</taxon>
        <taxon>Cannabaceae</taxon>
        <taxon>Cannabis</taxon>
    </lineage>
</organism>
<evidence type="ECO:0000256" key="5">
    <source>
        <dbReference type="SAM" id="MobiDB-lite"/>
    </source>
</evidence>
<evidence type="ECO:0000313" key="7">
    <source>
        <dbReference type="EMBL" id="KAF4350096.1"/>
    </source>
</evidence>
<dbReference type="GO" id="GO:0004176">
    <property type="term" value="F:ATP-dependent peptidase activity"/>
    <property type="evidence" value="ECO:0007669"/>
    <property type="project" value="InterPro"/>
</dbReference>
<evidence type="ECO:0000313" key="8">
    <source>
        <dbReference type="Proteomes" id="UP000525078"/>
    </source>
</evidence>
<dbReference type="SUPFAM" id="SSF51735">
    <property type="entry name" value="NAD(P)-binding Rossmann-fold domains"/>
    <property type="match status" value="1"/>
</dbReference>
<dbReference type="GO" id="GO:0046872">
    <property type="term" value="F:metal ion binding"/>
    <property type="evidence" value="ECO:0007669"/>
    <property type="project" value="UniProtKB-KW"/>
</dbReference>
<dbReference type="GO" id="GO:0006508">
    <property type="term" value="P:proteolysis"/>
    <property type="evidence" value="ECO:0007669"/>
    <property type="project" value="InterPro"/>
</dbReference>
<keyword evidence="3" id="KW-0862">Zinc</keyword>
<feature type="domain" description="Lon proteolytic" evidence="6">
    <location>
        <begin position="1"/>
        <end position="31"/>
    </location>
</feature>
<dbReference type="GO" id="GO:0016616">
    <property type="term" value="F:oxidoreductase activity, acting on the CH-OH group of donors, NAD or NADP as acceptor"/>
    <property type="evidence" value="ECO:0007669"/>
    <property type="project" value="InterPro"/>
</dbReference>
<comment type="caution">
    <text evidence="7">The sequence shown here is derived from an EMBL/GenBank/DDBJ whole genome shotgun (WGS) entry which is preliminary data.</text>
</comment>
<comment type="similarity">
    <text evidence="1">Belongs to the zinc-containing alcohol dehydrogenase family.</text>
</comment>
<dbReference type="GO" id="GO:0004252">
    <property type="term" value="F:serine-type endopeptidase activity"/>
    <property type="evidence" value="ECO:0007669"/>
    <property type="project" value="InterPro"/>
</dbReference>
<dbReference type="AlphaFoldDB" id="A0A7J6DVQ0"/>
<dbReference type="Pfam" id="PF05362">
    <property type="entry name" value="Lon_C"/>
    <property type="match status" value="1"/>
</dbReference>
<feature type="region of interest" description="Disordered" evidence="5">
    <location>
        <begin position="162"/>
        <end position="192"/>
    </location>
</feature>
<feature type="compositionally biased region" description="Basic and acidic residues" evidence="5">
    <location>
        <begin position="169"/>
        <end position="179"/>
    </location>
</feature>
<dbReference type="PANTHER" id="PTHR42683">
    <property type="entry name" value="ALDEHYDE REDUCTASE"/>
    <property type="match status" value="1"/>
</dbReference>
<evidence type="ECO:0000256" key="2">
    <source>
        <dbReference type="ARBA" id="ARBA00022723"/>
    </source>
</evidence>
<dbReference type="InterPro" id="IPR036291">
    <property type="entry name" value="NAD(P)-bd_dom_sf"/>
</dbReference>
<evidence type="ECO:0000256" key="4">
    <source>
        <dbReference type="ARBA" id="ARBA00023002"/>
    </source>
</evidence>
<evidence type="ECO:0000256" key="3">
    <source>
        <dbReference type="ARBA" id="ARBA00022833"/>
    </source>
</evidence>
<accession>A0A7J6DVQ0</accession>
<keyword evidence="2" id="KW-0479">Metal-binding</keyword>
<dbReference type="EMBL" id="JAATIP010000375">
    <property type="protein sequence ID" value="KAF4350096.1"/>
    <property type="molecule type" value="Genomic_DNA"/>
</dbReference>
<dbReference type="InterPro" id="IPR008269">
    <property type="entry name" value="Lon_proteolytic"/>
</dbReference>